<reference evidence="1" key="1">
    <citation type="submission" date="2018-05" db="EMBL/GenBank/DDBJ databases">
        <authorList>
            <person name="Lanie J.A."/>
            <person name="Ng W.-L."/>
            <person name="Kazmierczak K.M."/>
            <person name="Andrzejewski T.M."/>
            <person name="Davidsen T.M."/>
            <person name="Wayne K.J."/>
            <person name="Tettelin H."/>
            <person name="Glass J.I."/>
            <person name="Rusch D."/>
            <person name="Podicherti R."/>
            <person name="Tsui H.-C.T."/>
            <person name="Winkler M.E."/>
        </authorList>
    </citation>
    <scope>NUCLEOTIDE SEQUENCE</scope>
</reference>
<dbReference type="InterPro" id="IPR029063">
    <property type="entry name" value="SAM-dependent_MTases_sf"/>
</dbReference>
<organism evidence="1">
    <name type="scientific">marine metagenome</name>
    <dbReference type="NCBI Taxonomy" id="408172"/>
    <lineage>
        <taxon>unclassified sequences</taxon>
        <taxon>metagenomes</taxon>
        <taxon>ecological metagenomes</taxon>
    </lineage>
</organism>
<feature type="non-terminal residue" evidence="1">
    <location>
        <position position="1"/>
    </location>
</feature>
<dbReference type="AlphaFoldDB" id="A0A382TKT0"/>
<dbReference type="EMBL" id="UINC01136972">
    <property type="protein sequence ID" value="SVD22048.1"/>
    <property type="molecule type" value="Genomic_DNA"/>
</dbReference>
<dbReference type="SUPFAM" id="SSF53335">
    <property type="entry name" value="S-adenosyl-L-methionine-dependent methyltransferases"/>
    <property type="match status" value="1"/>
</dbReference>
<accession>A0A382TKT0</accession>
<sequence length="149" mass="15841">SLSFMYVVDRAAAAGEFARVLRPGGRLVGSVWTGPEQCDLVRFQKIAGSFAAGPPVPGVGPGALADPAQFLQQLTEAGIDAHAETEILGFDIDSYAMAWDGFAGVTTASLSPERQQEARGAVFSEMWPDGEGPRHFRNGTQFIIGRNAE</sequence>
<name>A0A382TKT0_9ZZZZ</name>
<evidence type="ECO:0008006" key="2">
    <source>
        <dbReference type="Google" id="ProtNLM"/>
    </source>
</evidence>
<gene>
    <name evidence="1" type="ORF">METZ01_LOCUS374902</name>
</gene>
<protein>
    <recommendedName>
        <fullName evidence="2">Methyltransferase type 11 domain-containing protein</fullName>
    </recommendedName>
</protein>
<dbReference type="Gene3D" id="3.40.50.150">
    <property type="entry name" value="Vaccinia Virus protein VP39"/>
    <property type="match status" value="1"/>
</dbReference>
<proteinExistence type="predicted"/>
<evidence type="ECO:0000313" key="1">
    <source>
        <dbReference type="EMBL" id="SVD22048.1"/>
    </source>
</evidence>